<feature type="domain" description="Chemotaxis phosphatase CheX-like" evidence="2">
    <location>
        <begin position="42"/>
        <end position="138"/>
    </location>
</feature>
<evidence type="ECO:0000313" key="3">
    <source>
        <dbReference type="EMBL" id="MCW7754112.1"/>
    </source>
</evidence>
<dbReference type="RefSeq" id="WP_265425032.1">
    <property type="nucleotide sequence ID" value="NZ_JAPFPW010000009.1"/>
</dbReference>
<accession>A0ABT3NAW4</accession>
<keyword evidence="4" id="KW-1185">Reference proteome</keyword>
<dbReference type="InterPro" id="IPR038756">
    <property type="entry name" value="CheX-like"/>
</dbReference>
<evidence type="ECO:0000256" key="1">
    <source>
        <dbReference type="ARBA" id="ARBA00022500"/>
    </source>
</evidence>
<dbReference type="PANTHER" id="PTHR39452:SF1">
    <property type="entry name" value="CHEY-P PHOSPHATASE CHEX"/>
    <property type="match status" value="1"/>
</dbReference>
<reference evidence="3 4" key="1">
    <citation type="submission" date="2022-11" db="EMBL/GenBank/DDBJ databases">
        <title>Desulfobotulus tamanensis H1 sp. nov. - anaerobic, alkaliphilic, sulphate reducing bacterium isolated from terrestrial mud volcano.</title>
        <authorList>
            <person name="Frolova A."/>
            <person name="Merkel A.Y."/>
            <person name="Slobodkin A.I."/>
        </authorList>
    </citation>
    <scope>NUCLEOTIDE SEQUENCE [LARGE SCALE GENOMIC DNA]</scope>
    <source>
        <strain evidence="3 4">H1</strain>
    </source>
</reference>
<dbReference type="Pfam" id="PF13690">
    <property type="entry name" value="CheX"/>
    <property type="match status" value="1"/>
</dbReference>
<dbReference type="SUPFAM" id="SSF103039">
    <property type="entry name" value="CheC-like"/>
    <property type="match status" value="1"/>
</dbReference>
<dbReference type="InterPro" id="IPR028976">
    <property type="entry name" value="CheC-like_sf"/>
</dbReference>
<organism evidence="3 4">
    <name type="scientific">Desulfobotulus pelophilus</name>
    <dbReference type="NCBI Taxonomy" id="2823377"/>
    <lineage>
        <taxon>Bacteria</taxon>
        <taxon>Pseudomonadati</taxon>
        <taxon>Thermodesulfobacteriota</taxon>
        <taxon>Desulfobacteria</taxon>
        <taxon>Desulfobacterales</taxon>
        <taxon>Desulfobacteraceae</taxon>
        <taxon>Desulfobotulus</taxon>
    </lineage>
</organism>
<evidence type="ECO:0000259" key="2">
    <source>
        <dbReference type="Pfam" id="PF13690"/>
    </source>
</evidence>
<protein>
    <submittedName>
        <fullName evidence="3">Chemotaxis protein CheX</fullName>
    </submittedName>
</protein>
<dbReference type="CDD" id="cd17906">
    <property type="entry name" value="CheX"/>
    <property type="match status" value="1"/>
</dbReference>
<dbReference type="EMBL" id="JAPFPW010000009">
    <property type="protein sequence ID" value="MCW7754112.1"/>
    <property type="molecule type" value="Genomic_DNA"/>
</dbReference>
<comment type="caution">
    <text evidence="3">The sequence shown here is derived from an EMBL/GenBank/DDBJ whole genome shotgun (WGS) entry which is preliminary data.</text>
</comment>
<dbReference type="Proteomes" id="UP001209681">
    <property type="component" value="Unassembled WGS sequence"/>
</dbReference>
<dbReference type="PANTHER" id="PTHR39452">
    <property type="entry name" value="CHEY-P PHOSPHATASE CHEX"/>
    <property type="match status" value="1"/>
</dbReference>
<name>A0ABT3NAW4_9BACT</name>
<dbReference type="Gene3D" id="3.40.1550.10">
    <property type="entry name" value="CheC-like"/>
    <property type="match status" value="1"/>
</dbReference>
<evidence type="ECO:0000313" key="4">
    <source>
        <dbReference type="Proteomes" id="UP001209681"/>
    </source>
</evidence>
<sequence length="154" mass="16449">MEAALINPFIEASLNVMKTTATLEGRTQAPFIKKDSLALGPVTGCIRLTGSPKISLTLSFSESCILTAVSRMFGEDLTELNDEIQDAVGEMMNMICGQVNNSFAQSGISRKAAFDRVIAGEKHVIDHGGTGSVLAVPIQTESGSFTMEVFFQKA</sequence>
<gene>
    <name evidence="3" type="ORF">OOT00_08940</name>
</gene>
<dbReference type="InterPro" id="IPR028051">
    <property type="entry name" value="CheX-like_dom"/>
</dbReference>
<keyword evidence="1" id="KW-0145">Chemotaxis</keyword>
<proteinExistence type="predicted"/>